<dbReference type="AlphaFoldDB" id="C1DJM4"/>
<reference evidence="2 3" key="1">
    <citation type="journal article" date="2009" name="J. Bacteriol.">
        <title>Genome sequence of Azotobacter vinelandii, an obligate aerobe specialized to support diverse anaerobic metabolic processes.</title>
        <authorList>
            <person name="Setubal J.C."/>
            <person name="dos Santos P."/>
            <person name="Goldman B.S."/>
            <person name="Ertesvag H."/>
            <person name="Espin G."/>
            <person name="Rubio L.M."/>
            <person name="Valla S."/>
            <person name="Almeida N.F."/>
            <person name="Balasubramanian D."/>
            <person name="Cromes L."/>
            <person name="Curatti L."/>
            <person name="Du Z."/>
            <person name="Godsy E."/>
            <person name="Goodner B."/>
            <person name="Hellner-Burris K."/>
            <person name="Hernandez J.A."/>
            <person name="Houmiel K."/>
            <person name="Imperial J."/>
            <person name="Kennedy C."/>
            <person name="Larson T.J."/>
            <person name="Latreille P."/>
            <person name="Ligon L.S."/>
            <person name="Lu J."/>
            <person name="Maerk M."/>
            <person name="Miller N.M."/>
            <person name="Norton S."/>
            <person name="O'Carroll I.P."/>
            <person name="Paulsen I."/>
            <person name="Raulfs E.C."/>
            <person name="Roemer R."/>
            <person name="Rosser J."/>
            <person name="Segura D."/>
            <person name="Slater S."/>
            <person name="Stricklin S.L."/>
            <person name="Studholme D.J."/>
            <person name="Sun J."/>
            <person name="Viana C.J."/>
            <person name="Wallin E."/>
            <person name="Wang B."/>
            <person name="Wheeler C."/>
            <person name="Zhu H."/>
            <person name="Dean D.R."/>
            <person name="Dixon R."/>
            <person name="Wood D."/>
        </authorList>
    </citation>
    <scope>NUCLEOTIDE SEQUENCE [LARGE SCALE GENOMIC DNA]</scope>
    <source>
        <strain evidence="3">DJ / ATCC BAA-1303</strain>
    </source>
</reference>
<feature type="region of interest" description="Disordered" evidence="1">
    <location>
        <begin position="1"/>
        <end position="31"/>
    </location>
</feature>
<dbReference type="EnsemblBacteria" id="ACO78793">
    <property type="protein sequence ID" value="ACO78793"/>
    <property type="gene ID" value="Avin_26170"/>
</dbReference>
<evidence type="ECO:0000256" key="1">
    <source>
        <dbReference type="SAM" id="MobiDB-lite"/>
    </source>
</evidence>
<proteinExistence type="predicted"/>
<dbReference type="EMBL" id="CP001157">
    <property type="protein sequence ID" value="ACO78793.1"/>
    <property type="molecule type" value="Genomic_DNA"/>
</dbReference>
<sequence length="31" mass="3385">MARQRGASSSPGPGRGEKHGSIHERRRGRGR</sequence>
<keyword evidence="3" id="KW-1185">Reference proteome</keyword>
<evidence type="ECO:0000313" key="3">
    <source>
        <dbReference type="Proteomes" id="UP000002424"/>
    </source>
</evidence>
<accession>C1DJM4</accession>
<protein>
    <submittedName>
        <fullName evidence="2">Uncharacterized protein</fullName>
    </submittedName>
</protein>
<name>C1DJM4_AZOVD</name>
<feature type="compositionally biased region" description="Low complexity" evidence="1">
    <location>
        <begin position="1"/>
        <end position="12"/>
    </location>
</feature>
<gene>
    <name evidence="2" type="ordered locus">Avin_26170</name>
</gene>
<evidence type="ECO:0000313" key="2">
    <source>
        <dbReference type="EMBL" id="ACO78793.1"/>
    </source>
</evidence>
<dbReference type="Proteomes" id="UP000002424">
    <property type="component" value="Chromosome"/>
</dbReference>
<dbReference type="HOGENOM" id="CLU_3394838_0_0_6"/>
<dbReference type="KEGG" id="avn:Avin_26170"/>
<organism evidence="2 3">
    <name type="scientific">Azotobacter vinelandii (strain DJ / ATCC BAA-1303)</name>
    <dbReference type="NCBI Taxonomy" id="322710"/>
    <lineage>
        <taxon>Bacteria</taxon>
        <taxon>Pseudomonadati</taxon>
        <taxon>Pseudomonadota</taxon>
        <taxon>Gammaproteobacteria</taxon>
        <taxon>Pseudomonadales</taxon>
        <taxon>Pseudomonadaceae</taxon>
        <taxon>Azotobacter</taxon>
    </lineage>
</organism>